<gene>
    <name evidence="2" type="ORF">CBP36_12370</name>
</gene>
<reference evidence="2" key="1">
    <citation type="submission" date="2017-05" db="EMBL/GenBank/DDBJ databases">
        <title>Polyphasic characterization of four soil-derived phenanthrene-degrading Acidovorax strains and proposal of Acidovorax phenanthrenivorans sp. nov.</title>
        <authorList>
            <person name="Singleton D."/>
            <person name="Lee J."/>
            <person name="Dickey A.N."/>
            <person name="Stroud A."/>
            <person name="Scholl E.H."/>
            <person name="Wright F.A."/>
            <person name="Aitken M.D."/>
        </authorList>
    </citation>
    <scope>NUCLEOTIDE SEQUENCE</scope>
    <source>
        <strain evidence="2">P4</strain>
    </source>
</reference>
<dbReference type="SUPFAM" id="SSF47413">
    <property type="entry name" value="lambda repressor-like DNA-binding domains"/>
    <property type="match status" value="1"/>
</dbReference>
<dbReference type="CDD" id="cd00093">
    <property type="entry name" value="HTH_XRE"/>
    <property type="match status" value="1"/>
</dbReference>
<dbReference type="OrthoDB" id="6006530at2"/>
<dbReference type="KEGG" id="acis:CBP35_06555"/>
<dbReference type="RefSeq" id="WP_086927639.1">
    <property type="nucleotide sequence ID" value="NZ_CP021362.1"/>
</dbReference>
<dbReference type="KEGG" id="acip:CBP36_12370"/>
<dbReference type="PROSITE" id="PS50943">
    <property type="entry name" value="HTH_CROC1"/>
    <property type="match status" value="1"/>
</dbReference>
<protein>
    <recommendedName>
        <fullName evidence="1">HTH cro/C1-type domain-containing protein</fullName>
    </recommendedName>
</protein>
<dbReference type="InterPro" id="IPR010982">
    <property type="entry name" value="Lambda_DNA-bd_dom_sf"/>
</dbReference>
<evidence type="ECO:0000313" key="3">
    <source>
        <dbReference type="Proteomes" id="UP000194440"/>
    </source>
</evidence>
<dbReference type="SMART" id="SM00530">
    <property type="entry name" value="HTH_XRE"/>
    <property type="match status" value="1"/>
</dbReference>
<dbReference type="InterPro" id="IPR001387">
    <property type="entry name" value="Cro/C1-type_HTH"/>
</dbReference>
<name>A0A240UEM6_9BURK</name>
<keyword evidence="3" id="KW-1185">Reference proteome</keyword>
<dbReference type="AlphaFoldDB" id="A0A240UEM6"/>
<evidence type="ECO:0000313" key="2">
    <source>
        <dbReference type="EMBL" id="ART59523.1"/>
    </source>
</evidence>
<evidence type="ECO:0000259" key="1">
    <source>
        <dbReference type="PROSITE" id="PS50943"/>
    </source>
</evidence>
<sequence>MKRDTSELDQQWGARLKRARLAAALSQRKLGVGIGLDETAANARINRYETGVHRPDLLTVRNIARELGVPVAYFYAESDELADLIYRHERASASVRKSIKKLLAEVPGLPEEAPLKHSPSKPRE</sequence>
<accession>A0A240UEM6</accession>
<feature type="domain" description="HTH cro/C1-type" evidence="1">
    <location>
        <begin position="16"/>
        <end position="74"/>
    </location>
</feature>
<dbReference type="Gene3D" id="1.10.260.40">
    <property type="entry name" value="lambda repressor-like DNA-binding domains"/>
    <property type="match status" value="1"/>
</dbReference>
<dbReference type="Proteomes" id="UP000194440">
    <property type="component" value="Chromosome"/>
</dbReference>
<proteinExistence type="predicted"/>
<dbReference type="EMBL" id="CP021366">
    <property type="protein sequence ID" value="ART59523.1"/>
    <property type="molecule type" value="Genomic_DNA"/>
</dbReference>
<dbReference type="Pfam" id="PF01381">
    <property type="entry name" value="HTH_3"/>
    <property type="match status" value="1"/>
</dbReference>
<dbReference type="GO" id="GO:0003677">
    <property type="term" value="F:DNA binding"/>
    <property type="evidence" value="ECO:0007669"/>
    <property type="project" value="InterPro"/>
</dbReference>
<organism evidence="2 3">
    <name type="scientific">Acidovorax carolinensis</name>
    <dbReference type="NCBI Taxonomy" id="553814"/>
    <lineage>
        <taxon>Bacteria</taxon>
        <taxon>Pseudomonadati</taxon>
        <taxon>Pseudomonadota</taxon>
        <taxon>Betaproteobacteria</taxon>
        <taxon>Burkholderiales</taxon>
        <taxon>Comamonadaceae</taxon>
        <taxon>Acidovorax</taxon>
    </lineage>
</organism>